<protein>
    <submittedName>
        <fullName evidence="5">Sensor histidine kinase inhibitor, KipI family</fullName>
    </submittedName>
</protein>
<evidence type="ECO:0000256" key="3">
    <source>
        <dbReference type="ARBA" id="ARBA00022840"/>
    </source>
</evidence>
<keyword evidence="6" id="KW-1185">Reference proteome</keyword>
<organism evidence="5 6">
    <name type="scientific">Pseudomonas japonica</name>
    <dbReference type="NCBI Taxonomy" id="256466"/>
    <lineage>
        <taxon>Bacteria</taxon>
        <taxon>Pseudomonadati</taxon>
        <taxon>Pseudomonadota</taxon>
        <taxon>Gammaproteobacteria</taxon>
        <taxon>Pseudomonadales</taxon>
        <taxon>Pseudomonadaceae</taxon>
        <taxon>Pseudomonas</taxon>
    </lineage>
</organism>
<evidence type="ECO:0000313" key="5">
    <source>
        <dbReference type="EMBL" id="SNT27801.1"/>
    </source>
</evidence>
<dbReference type="PANTHER" id="PTHR34698:SF2">
    <property type="entry name" value="5-OXOPROLINASE SUBUNIT B"/>
    <property type="match status" value="1"/>
</dbReference>
<dbReference type="InterPro" id="IPR003833">
    <property type="entry name" value="CT_C_D"/>
</dbReference>
<dbReference type="Gene3D" id="2.40.100.10">
    <property type="entry name" value="Cyclophilin-like"/>
    <property type="match status" value="1"/>
</dbReference>
<keyword evidence="3" id="KW-0067">ATP-binding</keyword>
<keyword evidence="2" id="KW-0378">Hydrolase</keyword>
<dbReference type="Pfam" id="PF02682">
    <property type="entry name" value="CT_C_D"/>
    <property type="match status" value="1"/>
</dbReference>
<dbReference type="Proteomes" id="UP000198407">
    <property type="component" value="Unassembled WGS sequence"/>
</dbReference>
<sequence length="228" mass="24326">MNMLAQPPSRAVTPRLSPAGSRGLLMDMAQGAFDADLQDRVLALAAIARQHPAIEQAVPGMNNLLLVQRAAAGERPALEAWLLEQWAAREQPAAPGREIEIAVVYGGEAGEDLRALAEHAGMSVAEVVRLHSAATYRVACLGAMPGFPYLSGLDPRLAMPRRAVPRMRLEQGAVIIGGPQAGVMPCAAPSGWHVIGQTRCRLFDPQAAQPTLLLPGDRVRFTVLELLP</sequence>
<dbReference type="NCBIfam" id="TIGR00370">
    <property type="entry name" value="5-oxoprolinase subunit PxpB"/>
    <property type="match status" value="1"/>
</dbReference>
<evidence type="ECO:0000256" key="2">
    <source>
        <dbReference type="ARBA" id="ARBA00022801"/>
    </source>
</evidence>
<name>A0A239LBF8_9PSED</name>
<dbReference type="SUPFAM" id="SSF50891">
    <property type="entry name" value="Cyclophilin-like"/>
    <property type="match status" value="1"/>
</dbReference>
<dbReference type="EMBL" id="FZOL01000034">
    <property type="protein sequence ID" value="SNT27801.1"/>
    <property type="molecule type" value="Genomic_DNA"/>
</dbReference>
<dbReference type="GO" id="GO:0016787">
    <property type="term" value="F:hydrolase activity"/>
    <property type="evidence" value="ECO:0007669"/>
    <property type="project" value="UniProtKB-KW"/>
</dbReference>
<dbReference type="SMART" id="SM00796">
    <property type="entry name" value="AHS1"/>
    <property type="match status" value="1"/>
</dbReference>
<keyword evidence="1" id="KW-0547">Nucleotide-binding</keyword>
<gene>
    <name evidence="5" type="ORF">SAMN05444352_13429</name>
</gene>
<dbReference type="GO" id="GO:0005524">
    <property type="term" value="F:ATP binding"/>
    <property type="evidence" value="ECO:0007669"/>
    <property type="project" value="UniProtKB-KW"/>
</dbReference>
<dbReference type="InterPro" id="IPR010016">
    <property type="entry name" value="PxpB"/>
</dbReference>
<feature type="domain" description="Carboxyltransferase" evidence="4">
    <location>
        <begin position="14"/>
        <end position="213"/>
    </location>
</feature>
<evidence type="ECO:0000259" key="4">
    <source>
        <dbReference type="SMART" id="SM00796"/>
    </source>
</evidence>
<reference evidence="6" key="1">
    <citation type="submission" date="2017-06" db="EMBL/GenBank/DDBJ databases">
        <authorList>
            <person name="Varghese N."/>
            <person name="Submissions S."/>
        </authorList>
    </citation>
    <scope>NUCLEOTIDE SEQUENCE [LARGE SCALE GENOMIC DNA]</scope>
    <source>
        <strain evidence="6">DSM 22348</strain>
    </source>
</reference>
<proteinExistence type="predicted"/>
<dbReference type="SUPFAM" id="SSF160467">
    <property type="entry name" value="PH0987 N-terminal domain-like"/>
    <property type="match status" value="1"/>
</dbReference>
<evidence type="ECO:0000256" key="1">
    <source>
        <dbReference type="ARBA" id="ARBA00022741"/>
    </source>
</evidence>
<dbReference type="PANTHER" id="PTHR34698">
    <property type="entry name" value="5-OXOPROLINASE SUBUNIT B"/>
    <property type="match status" value="1"/>
</dbReference>
<accession>A0A239LBF8</accession>
<dbReference type="InterPro" id="IPR029000">
    <property type="entry name" value="Cyclophilin-like_dom_sf"/>
</dbReference>
<dbReference type="AlphaFoldDB" id="A0A239LBF8"/>
<dbReference type="STRING" id="1215104.GCA_000730585_01224"/>
<evidence type="ECO:0000313" key="6">
    <source>
        <dbReference type="Proteomes" id="UP000198407"/>
    </source>
</evidence>